<comment type="similarity">
    <text evidence="1 2">Belongs to the PhoU family.</text>
</comment>
<feature type="domain" description="PhoU" evidence="3">
    <location>
        <begin position="18"/>
        <end position="102"/>
    </location>
</feature>
<keyword evidence="2" id="KW-0813">Transport</keyword>
<evidence type="ECO:0000256" key="1">
    <source>
        <dbReference type="ARBA" id="ARBA00008107"/>
    </source>
</evidence>
<organism evidence="4 5">
    <name type="scientific">Pontiella agarivorans</name>
    <dbReference type="NCBI Taxonomy" id="3038953"/>
    <lineage>
        <taxon>Bacteria</taxon>
        <taxon>Pseudomonadati</taxon>
        <taxon>Kiritimatiellota</taxon>
        <taxon>Kiritimatiellia</taxon>
        <taxon>Kiritimatiellales</taxon>
        <taxon>Pontiellaceae</taxon>
        <taxon>Pontiella</taxon>
    </lineage>
</organism>
<keyword evidence="5" id="KW-1185">Reference proteome</keyword>
<dbReference type="Pfam" id="PF01895">
    <property type="entry name" value="PhoU"/>
    <property type="match status" value="2"/>
</dbReference>
<comment type="subunit">
    <text evidence="2">Homodimer.</text>
</comment>
<keyword evidence="2" id="KW-0963">Cytoplasm</keyword>
<dbReference type="PIRSF" id="PIRSF003107">
    <property type="entry name" value="PhoU"/>
    <property type="match status" value="1"/>
</dbReference>
<proteinExistence type="inferred from homology"/>
<protein>
    <recommendedName>
        <fullName evidence="2">Phosphate-specific transport system accessory protein PhoU</fullName>
    </recommendedName>
</protein>
<dbReference type="SUPFAM" id="SSF109755">
    <property type="entry name" value="PhoU-like"/>
    <property type="match status" value="1"/>
</dbReference>
<comment type="caution">
    <text evidence="4">The sequence shown here is derived from an EMBL/GenBank/DDBJ whole genome shotgun (WGS) entry which is preliminary data.</text>
</comment>
<evidence type="ECO:0000313" key="4">
    <source>
        <dbReference type="EMBL" id="MDZ8120148.1"/>
    </source>
</evidence>
<reference evidence="4 5" key="1">
    <citation type="journal article" date="2024" name="Appl. Environ. Microbiol.">
        <title>Pontiella agarivorans sp. nov., a novel marine anaerobic bacterium capable of degrading macroalgal polysaccharides and fixing nitrogen.</title>
        <authorList>
            <person name="Liu N."/>
            <person name="Kivenson V."/>
            <person name="Peng X."/>
            <person name="Cui Z."/>
            <person name="Lankiewicz T.S."/>
            <person name="Gosselin K.M."/>
            <person name="English C.J."/>
            <person name="Blair E.M."/>
            <person name="O'Malley M.A."/>
            <person name="Valentine D.L."/>
        </authorList>
    </citation>
    <scope>NUCLEOTIDE SEQUENCE [LARGE SCALE GENOMIC DNA]</scope>
    <source>
        <strain evidence="4 5">NLcol2</strain>
    </source>
</reference>
<sequence length="220" mass="25304">MAKHLEKELERLKKLIYSLSARVDENLELSVKSFLENDLELAQQVIDTDRQIDELEIEVEEECLKALALYQPVAIDLRFIIAVMKMNNDLERIGDLAKDIAKNGMHINQTPKPKVPLDLHQMTYLAKTIVRKALDALINIDTYLAREVILDDDEINAMKQEMKLEIAEALKREPEHAESLMTLLAITHRLERIGDHACNIAEDVIYMVEADIVRHQTPEQ</sequence>
<dbReference type="Proteomes" id="UP001290861">
    <property type="component" value="Unassembled WGS sequence"/>
</dbReference>
<dbReference type="RefSeq" id="WP_322609923.1">
    <property type="nucleotide sequence ID" value="NZ_JARVCO010000012.1"/>
</dbReference>
<dbReference type="PANTHER" id="PTHR42930:SF3">
    <property type="entry name" value="PHOSPHATE-SPECIFIC TRANSPORT SYSTEM ACCESSORY PROTEIN PHOU"/>
    <property type="match status" value="1"/>
</dbReference>
<keyword evidence="2" id="KW-0592">Phosphate transport</keyword>
<dbReference type="PANTHER" id="PTHR42930">
    <property type="entry name" value="PHOSPHATE-SPECIFIC TRANSPORT SYSTEM ACCESSORY PROTEIN PHOU"/>
    <property type="match status" value="1"/>
</dbReference>
<accession>A0ABU5N132</accession>
<dbReference type="InterPro" id="IPR028366">
    <property type="entry name" value="PhoU"/>
</dbReference>
<dbReference type="EMBL" id="JARVCO010000012">
    <property type="protein sequence ID" value="MDZ8120148.1"/>
    <property type="molecule type" value="Genomic_DNA"/>
</dbReference>
<dbReference type="Gene3D" id="1.20.58.220">
    <property type="entry name" value="Phosphate transport system protein phou homolog 2, domain 2"/>
    <property type="match status" value="1"/>
</dbReference>
<dbReference type="InterPro" id="IPR026022">
    <property type="entry name" value="PhoU_dom"/>
</dbReference>
<gene>
    <name evidence="4" type="primary">phoU</name>
    <name evidence="4" type="ORF">P9H32_16070</name>
</gene>
<dbReference type="NCBIfam" id="TIGR02135">
    <property type="entry name" value="phoU_full"/>
    <property type="match status" value="1"/>
</dbReference>
<comment type="function">
    <text evidence="2">Plays a role in the regulation of phosphate uptake.</text>
</comment>
<evidence type="ECO:0000259" key="3">
    <source>
        <dbReference type="Pfam" id="PF01895"/>
    </source>
</evidence>
<name>A0ABU5N132_9BACT</name>
<feature type="domain" description="PhoU" evidence="3">
    <location>
        <begin position="120"/>
        <end position="204"/>
    </location>
</feature>
<dbReference type="InterPro" id="IPR038078">
    <property type="entry name" value="PhoU-like_sf"/>
</dbReference>
<evidence type="ECO:0000256" key="2">
    <source>
        <dbReference type="PIRNR" id="PIRNR003107"/>
    </source>
</evidence>
<evidence type="ECO:0000313" key="5">
    <source>
        <dbReference type="Proteomes" id="UP001290861"/>
    </source>
</evidence>
<comment type="subcellular location">
    <subcellularLocation>
        <location evidence="2">Cytoplasm</location>
    </subcellularLocation>
</comment>